<dbReference type="InterPro" id="IPR038763">
    <property type="entry name" value="DHH_sf"/>
</dbReference>
<evidence type="ECO:0000313" key="2">
    <source>
        <dbReference type="Proteomes" id="UP000002402"/>
    </source>
</evidence>
<gene>
    <name evidence="1" type="ordered locus">MXAN_1985</name>
</gene>
<dbReference type="EnsemblBacteria" id="ABF90913">
    <property type="protein sequence ID" value="ABF90913"/>
    <property type="gene ID" value="MXAN_1985"/>
</dbReference>
<dbReference type="STRING" id="246197.MXAN_1985"/>
<dbReference type="Proteomes" id="UP000002402">
    <property type="component" value="Chromosome"/>
</dbReference>
<dbReference type="eggNOG" id="COG2404">
    <property type="taxonomic scope" value="Bacteria"/>
</dbReference>
<name>Q1DAV3_MYXXD</name>
<dbReference type="KEGG" id="mxa:MXAN_1985"/>
<dbReference type="SUPFAM" id="SSF64182">
    <property type="entry name" value="DHH phosphoesterases"/>
    <property type="match status" value="1"/>
</dbReference>
<dbReference type="HOGENOM" id="CLU_868271_0_0_7"/>
<evidence type="ECO:0008006" key="3">
    <source>
        <dbReference type="Google" id="ProtNLM"/>
    </source>
</evidence>
<dbReference type="AlphaFoldDB" id="Q1DAV3"/>
<organism evidence="1 2">
    <name type="scientific">Myxococcus xanthus (strain DK1622)</name>
    <dbReference type="NCBI Taxonomy" id="246197"/>
    <lineage>
        <taxon>Bacteria</taxon>
        <taxon>Pseudomonadati</taxon>
        <taxon>Myxococcota</taxon>
        <taxon>Myxococcia</taxon>
        <taxon>Myxococcales</taxon>
        <taxon>Cystobacterineae</taxon>
        <taxon>Myxococcaceae</taxon>
        <taxon>Myxococcus</taxon>
    </lineage>
</organism>
<accession>Q1DAV3</accession>
<proteinExistence type="predicted"/>
<dbReference type="EMBL" id="CP000113">
    <property type="protein sequence ID" value="ABF90913.1"/>
    <property type="molecule type" value="Genomic_DNA"/>
</dbReference>
<sequence>MAARTRRPSRRWARDSHCSKGLIAMNVQVLFHDSCFDGAASAAVFSRFYRERIRPDAAFRYLGLNHKPGAEGIDPAVFSGEENVIVDFRYSQDARLTWWFDHHASAFQQPGDEAHFRADTSGRKFHDAHRKSCTKYLADVARERFGWDASPLAELIHWAEIIDGAQFPSPQMAVALEEPALRIMTVLEANKDPSLIPEVIRRMQSESLADIATSPLIAAPLAPLLARHQSNIELVRARARYERGVVFFDLVDEGVDSLNKFIAYALYPDARYTLWVGKGASRAKVSIGSNPWKPELRRHDLSAIAGRYGGGGHPVVAAVSFKADQADKARAAYAEILAELSSDA</sequence>
<protein>
    <recommendedName>
        <fullName evidence="3">DHHA1 domain-containing protein</fullName>
    </recommendedName>
</protein>
<reference evidence="1 2" key="1">
    <citation type="journal article" date="2006" name="Proc. Natl. Acad. Sci. U.S.A.">
        <title>Evolution of sensory complexity recorded in a myxobacterial genome.</title>
        <authorList>
            <person name="Goldman B.S."/>
            <person name="Nierman W.C."/>
            <person name="Kaiser D."/>
            <person name="Slater S.C."/>
            <person name="Durkin A.S."/>
            <person name="Eisen J.A."/>
            <person name="Ronning C.M."/>
            <person name="Barbazuk W.B."/>
            <person name="Blanchard M."/>
            <person name="Field C."/>
            <person name="Halling C."/>
            <person name="Hinkle G."/>
            <person name="Iartchuk O."/>
            <person name="Kim H.S."/>
            <person name="Mackenzie C."/>
            <person name="Madupu R."/>
            <person name="Miller N."/>
            <person name="Shvartsbeyn A."/>
            <person name="Sullivan S.A."/>
            <person name="Vaudin M."/>
            <person name="Wiegand R."/>
            <person name="Kaplan H.B."/>
        </authorList>
    </citation>
    <scope>NUCLEOTIDE SEQUENCE [LARGE SCALE GENOMIC DNA]</scope>
    <source>
        <strain evidence="2">DK1622</strain>
    </source>
</reference>
<keyword evidence="2" id="KW-1185">Reference proteome</keyword>
<evidence type="ECO:0000313" key="1">
    <source>
        <dbReference type="EMBL" id="ABF90913.1"/>
    </source>
</evidence>